<sequence length="789" mass="86600">MDALHHSRLPWLLVALTLGVAGCYGQASLEVPSQGGVPVYDDPNPLPPPVEPDGSLACELSSVPGSVTLSSIATDFASQVHPAMLREDSGCISCHSSTSGRIFKVSPNAAETFYAARAAGFFTTAQGSLLGRLVTSDESARMPRGQPSWTNREIAAVASLTCQLAAVDARSPQTPPDEEFPPALLQPYSGPSVATYDNPFLSYVQLKGKVKQIFNDSWVRNNVDKFAQHVGLFGGVDYDQYFVEARVATPDFLLGMDALAPDVCGAAARNKTGPFAGLDTSALIIDIPAAATRQYEAETATDLTATVGGRITTGWNLYTNGMLTTVQPYAFPVTGTYRLTVRAYGSQCGPDAPRMDLRVDGTTATTVNVTATAYTEYTHTLTVSAGTHTLSVAFTNDYSQSGVCDRNLYVDFLRVNGPTETSTGTTRTDAARAKVDTLHRRMLYRPATAQEQANGYALVKDLYTMEADLPKAWSGLCEGLMRSPDFLFTLPPSYENRSGLERDRLLLVKLAQDLLGRTPSATELSDFESGRKSWEQMVDTYLSSTDFRTHYFHKMRIRTESEGTLETDEPARLWTYLATTGAPMQELLTGDYSVALDFSKVPRAAEHGKTGVLTMKGFIKNKPGLPHYNYAARVMTDFMGSIFEIPSEVFDMRGAATASSTVDPTSICFSCHQTLTPLAHQRLRWDDEGNYRTTDEQGRPIDDSDRNLVGVYSYKGQGMPAFAQQAVKKETFVRRTINAQYMIFFGRGMRHEEDERVIYKRLWDVSQQSNANLKAVLKSIALSPEYTRR</sequence>
<name>A0ABU5H209_9BACT</name>
<dbReference type="PROSITE" id="PS51007">
    <property type="entry name" value="CYTC"/>
    <property type="match status" value="1"/>
</dbReference>
<dbReference type="InterPro" id="IPR009056">
    <property type="entry name" value="Cyt_c-like_dom"/>
</dbReference>
<organism evidence="6 7">
    <name type="scientific">Hyalangium rubrum</name>
    <dbReference type="NCBI Taxonomy" id="3103134"/>
    <lineage>
        <taxon>Bacteria</taxon>
        <taxon>Pseudomonadati</taxon>
        <taxon>Myxococcota</taxon>
        <taxon>Myxococcia</taxon>
        <taxon>Myxococcales</taxon>
        <taxon>Cystobacterineae</taxon>
        <taxon>Archangiaceae</taxon>
        <taxon>Hyalangium</taxon>
    </lineage>
</organism>
<dbReference type="RefSeq" id="WP_321545537.1">
    <property type="nucleotide sequence ID" value="NZ_JAXIVS010000003.1"/>
</dbReference>
<dbReference type="Proteomes" id="UP001291309">
    <property type="component" value="Unassembled WGS sequence"/>
</dbReference>
<dbReference type="Gene3D" id="2.60.60.40">
    <property type="match status" value="1"/>
</dbReference>
<accession>A0ABU5H209</accession>
<evidence type="ECO:0000256" key="2">
    <source>
        <dbReference type="ARBA" id="ARBA00023004"/>
    </source>
</evidence>
<keyword evidence="3" id="KW-0349">Heme</keyword>
<evidence type="ECO:0000313" key="6">
    <source>
        <dbReference type="EMBL" id="MDY7226813.1"/>
    </source>
</evidence>
<comment type="caution">
    <text evidence="6">The sequence shown here is derived from an EMBL/GenBank/DDBJ whole genome shotgun (WGS) entry which is preliminary data.</text>
</comment>
<protein>
    <submittedName>
        <fullName evidence="6">Carbohydrate-binding domain-containing protein</fullName>
    </submittedName>
</protein>
<evidence type="ECO:0000313" key="7">
    <source>
        <dbReference type="Proteomes" id="UP001291309"/>
    </source>
</evidence>
<dbReference type="InterPro" id="IPR031768">
    <property type="entry name" value="CBM60_xylan-bd"/>
</dbReference>
<keyword evidence="2 3" id="KW-0408">Iron</keyword>
<gene>
    <name evidence="6" type="ORF">SYV04_10455</name>
</gene>
<feature type="domain" description="CBM6" evidence="5">
    <location>
        <begin position="293"/>
        <end position="416"/>
    </location>
</feature>
<feature type="domain" description="Cytochrome c" evidence="4">
    <location>
        <begin position="60"/>
        <end position="165"/>
    </location>
</feature>
<proteinExistence type="predicted"/>
<dbReference type="Pfam" id="PF16841">
    <property type="entry name" value="CBM60"/>
    <property type="match status" value="1"/>
</dbReference>
<dbReference type="PROSITE" id="PS51175">
    <property type="entry name" value="CBM6"/>
    <property type="match status" value="1"/>
</dbReference>
<keyword evidence="1 3" id="KW-0479">Metal-binding</keyword>
<dbReference type="SUPFAM" id="SSF49785">
    <property type="entry name" value="Galactose-binding domain-like"/>
    <property type="match status" value="1"/>
</dbReference>
<evidence type="ECO:0000256" key="1">
    <source>
        <dbReference type="ARBA" id="ARBA00022723"/>
    </source>
</evidence>
<evidence type="ECO:0000256" key="3">
    <source>
        <dbReference type="PROSITE-ProRule" id="PRU00433"/>
    </source>
</evidence>
<evidence type="ECO:0000259" key="4">
    <source>
        <dbReference type="PROSITE" id="PS51007"/>
    </source>
</evidence>
<reference evidence="6 7" key="1">
    <citation type="submission" date="2023-12" db="EMBL/GenBank/DDBJ databases">
        <title>the genome sequence of Hyalangium sp. s54d21.</title>
        <authorList>
            <person name="Zhang X."/>
        </authorList>
    </citation>
    <scope>NUCLEOTIDE SEQUENCE [LARGE SCALE GENOMIC DNA]</scope>
    <source>
        <strain evidence="7">s54d21</strain>
    </source>
</reference>
<evidence type="ECO:0000259" key="5">
    <source>
        <dbReference type="PROSITE" id="PS51175"/>
    </source>
</evidence>
<dbReference type="InterPro" id="IPR005084">
    <property type="entry name" value="CBM6"/>
</dbReference>
<keyword evidence="7" id="KW-1185">Reference proteome</keyword>
<dbReference type="EMBL" id="JAXIVS010000003">
    <property type="protein sequence ID" value="MDY7226813.1"/>
    <property type="molecule type" value="Genomic_DNA"/>
</dbReference>
<dbReference type="InterPro" id="IPR008979">
    <property type="entry name" value="Galactose-bd-like_sf"/>
</dbReference>